<evidence type="ECO:0000313" key="3">
    <source>
        <dbReference type="EMBL" id="MCU4975224.1"/>
    </source>
</evidence>
<dbReference type="RefSeq" id="WP_338006230.1">
    <property type="nucleotide sequence ID" value="NZ_JAOPKA010000028.1"/>
</dbReference>
<feature type="transmembrane region" description="Helical" evidence="1">
    <location>
        <begin position="129"/>
        <end position="149"/>
    </location>
</feature>
<dbReference type="Proteomes" id="UP001320972">
    <property type="component" value="Unassembled WGS sequence"/>
</dbReference>
<sequence length="287" mass="30066">MRPELVPLLIVALLLLSAGGADVDRIEILSDGEHVIDDREHAVIVGDATVTVPDDAAVSGPIYVIAGDTQIRGTVDGDVVQLAGELTVYEGATIADELRLVGGVRTVSSGATIGERTSVEPVAREPSPLVRVGSFVLQSLVLGGIGFGLARWKPSLLRNVGDSVTEHSIVSATVGLLVSVTSLALFVFMAFTLILLPISLLGLLTGLLVLVYSIVIYGFLVGQYLPLEHVGLASAAGTVLFLGLLTVLPWVPIVGSWIGITLFVVGIGAVLITFFGLREFEPVQLPE</sequence>
<keyword evidence="1" id="KW-0812">Transmembrane</keyword>
<dbReference type="Proteomes" id="UP001321018">
    <property type="component" value="Unassembled WGS sequence"/>
</dbReference>
<organism evidence="2 5">
    <name type="scientific">Natronoglomus mannanivorans</name>
    <dbReference type="NCBI Taxonomy" id="2979990"/>
    <lineage>
        <taxon>Archaea</taxon>
        <taxon>Methanobacteriati</taxon>
        <taxon>Methanobacteriota</taxon>
        <taxon>Stenosarchaea group</taxon>
        <taxon>Halobacteria</taxon>
        <taxon>Halobacteriales</taxon>
        <taxon>Natrialbaceae</taxon>
        <taxon>Natronoglomus</taxon>
    </lineage>
</organism>
<evidence type="ECO:0000313" key="2">
    <source>
        <dbReference type="EMBL" id="MCU4744425.1"/>
    </source>
</evidence>
<feature type="transmembrane region" description="Helical" evidence="1">
    <location>
        <begin position="232"/>
        <end position="251"/>
    </location>
</feature>
<gene>
    <name evidence="3" type="ORF">OB955_21210</name>
    <name evidence="2" type="ORF">OB960_23930</name>
</gene>
<evidence type="ECO:0000256" key="1">
    <source>
        <dbReference type="SAM" id="Phobius"/>
    </source>
</evidence>
<feature type="transmembrane region" description="Helical" evidence="1">
    <location>
        <begin position="200"/>
        <end position="220"/>
    </location>
</feature>
<feature type="transmembrane region" description="Helical" evidence="1">
    <location>
        <begin position="257"/>
        <end position="277"/>
    </location>
</feature>
<keyword evidence="1" id="KW-0472">Membrane</keyword>
<name>A0AAP3E4J4_9EURY</name>
<protein>
    <recommendedName>
        <fullName evidence="6">Polymer-forming cytoskeletal protein</fullName>
    </recommendedName>
</protein>
<comment type="caution">
    <text evidence="2">The sequence shown here is derived from an EMBL/GenBank/DDBJ whole genome shotgun (WGS) entry which is preliminary data.</text>
</comment>
<dbReference type="EMBL" id="JAOPKB010000017">
    <property type="protein sequence ID" value="MCU4975224.1"/>
    <property type="molecule type" value="Genomic_DNA"/>
</dbReference>
<evidence type="ECO:0000313" key="5">
    <source>
        <dbReference type="Proteomes" id="UP001321018"/>
    </source>
</evidence>
<dbReference type="AlphaFoldDB" id="A0AAP3E4J4"/>
<evidence type="ECO:0008006" key="6">
    <source>
        <dbReference type="Google" id="ProtNLM"/>
    </source>
</evidence>
<reference evidence="2 4" key="1">
    <citation type="submission" date="2022-09" db="EMBL/GenBank/DDBJ databases">
        <title>Enrichment on poylsaccharides allowed isolation of novel metabolic and taxonomic groups of Haloarchaea.</title>
        <authorList>
            <person name="Sorokin D.Y."/>
            <person name="Elcheninov A.G."/>
            <person name="Khizhniak T.V."/>
            <person name="Kolganova T.V."/>
            <person name="Kublanov I.V."/>
        </authorList>
    </citation>
    <scope>NUCLEOTIDE SEQUENCE</scope>
    <source>
        <strain evidence="3 4">AArc-m2/3/4</strain>
        <strain evidence="2">AArc-xg1-1</strain>
    </source>
</reference>
<feature type="transmembrane region" description="Helical" evidence="1">
    <location>
        <begin position="169"/>
        <end position="194"/>
    </location>
</feature>
<keyword evidence="4" id="KW-1185">Reference proteome</keyword>
<evidence type="ECO:0000313" key="4">
    <source>
        <dbReference type="Proteomes" id="UP001320972"/>
    </source>
</evidence>
<dbReference type="EMBL" id="JAOPKA010000028">
    <property type="protein sequence ID" value="MCU4744425.1"/>
    <property type="molecule type" value="Genomic_DNA"/>
</dbReference>
<keyword evidence="1" id="KW-1133">Transmembrane helix</keyword>
<proteinExistence type="predicted"/>
<accession>A0AAP3E4J4</accession>